<organism evidence="1">
    <name type="scientific">Anguilla anguilla</name>
    <name type="common">European freshwater eel</name>
    <name type="synonym">Muraena anguilla</name>
    <dbReference type="NCBI Taxonomy" id="7936"/>
    <lineage>
        <taxon>Eukaryota</taxon>
        <taxon>Metazoa</taxon>
        <taxon>Chordata</taxon>
        <taxon>Craniata</taxon>
        <taxon>Vertebrata</taxon>
        <taxon>Euteleostomi</taxon>
        <taxon>Actinopterygii</taxon>
        <taxon>Neopterygii</taxon>
        <taxon>Teleostei</taxon>
        <taxon>Anguilliformes</taxon>
        <taxon>Anguillidae</taxon>
        <taxon>Anguilla</taxon>
    </lineage>
</organism>
<name>A0A0E9SWY9_ANGAN</name>
<accession>A0A0E9SWY9</accession>
<sequence length="69" mass="7980">MDVLVEYQNEAACCACKELGIVSMRLEEGWNLPCIFSTRLAYRTSDCTCVMHCPHPWVNFQMWLETACM</sequence>
<proteinExistence type="predicted"/>
<reference evidence="1" key="2">
    <citation type="journal article" date="2015" name="Fish Shellfish Immunol.">
        <title>Early steps in the European eel (Anguilla anguilla)-Vibrio vulnificus interaction in the gills: Role of the RtxA13 toxin.</title>
        <authorList>
            <person name="Callol A."/>
            <person name="Pajuelo D."/>
            <person name="Ebbesson L."/>
            <person name="Teles M."/>
            <person name="MacKenzie S."/>
            <person name="Amaro C."/>
        </authorList>
    </citation>
    <scope>NUCLEOTIDE SEQUENCE</scope>
</reference>
<reference evidence="1" key="1">
    <citation type="submission" date="2014-11" db="EMBL/GenBank/DDBJ databases">
        <authorList>
            <person name="Amaro Gonzalez C."/>
        </authorList>
    </citation>
    <scope>NUCLEOTIDE SEQUENCE</scope>
</reference>
<evidence type="ECO:0000313" key="1">
    <source>
        <dbReference type="EMBL" id="JAH45200.1"/>
    </source>
</evidence>
<dbReference type="AlphaFoldDB" id="A0A0E9SWY9"/>
<dbReference type="EMBL" id="GBXM01063377">
    <property type="protein sequence ID" value="JAH45200.1"/>
    <property type="molecule type" value="Transcribed_RNA"/>
</dbReference>
<protein>
    <submittedName>
        <fullName evidence="1">Uncharacterized protein</fullName>
    </submittedName>
</protein>